<proteinExistence type="predicted"/>
<evidence type="ECO:0000313" key="1">
    <source>
        <dbReference type="EMBL" id="RVW78994.1"/>
    </source>
</evidence>
<protein>
    <submittedName>
        <fullName evidence="1">Alpha,alpha-trehalose-phosphate synthase [UDP-forming] 1</fullName>
    </submittedName>
</protein>
<dbReference type="SUPFAM" id="SSF53756">
    <property type="entry name" value="UDP-Glycosyltransferase/glycogen phosphorylase"/>
    <property type="match status" value="1"/>
</dbReference>
<dbReference type="GO" id="GO:0005992">
    <property type="term" value="P:trehalose biosynthetic process"/>
    <property type="evidence" value="ECO:0007669"/>
    <property type="project" value="InterPro"/>
</dbReference>
<gene>
    <name evidence="1" type="primary">TPS1_6</name>
    <name evidence="1" type="ORF">CK203_040176</name>
</gene>
<dbReference type="Pfam" id="PF00982">
    <property type="entry name" value="Glyco_transf_20"/>
    <property type="match status" value="1"/>
</dbReference>
<dbReference type="PANTHER" id="PTHR10788:SF106">
    <property type="entry name" value="BCDNA.GH08860"/>
    <property type="match status" value="1"/>
</dbReference>
<accession>A0A438H304</accession>
<dbReference type="EMBL" id="QGNW01000287">
    <property type="protein sequence ID" value="RVW78994.1"/>
    <property type="molecule type" value="Genomic_DNA"/>
</dbReference>
<dbReference type="AlphaFoldDB" id="A0A438H304"/>
<dbReference type="InterPro" id="IPR001830">
    <property type="entry name" value="Glyco_trans_20"/>
</dbReference>
<dbReference type="PANTHER" id="PTHR10788">
    <property type="entry name" value="TREHALOSE-6-PHOSPHATE SYNTHASE"/>
    <property type="match status" value="1"/>
</dbReference>
<evidence type="ECO:0000313" key="2">
    <source>
        <dbReference type="Proteomes" id="UP000288805"/>
    </source>
</evidence>
<dbReference type="Proteomes" id="UP000288805">
    <property type="component" value="Unassembled WGS sequence"/>
</dbReference>
<reference evidence="1 2" key="1">
    <citation type="journal article" date="2018" name="PLoS Genet.">
        <title>Population sequencing reveals clonal diversity and ancestral inbreeding in the grapevine cultivar Chardonnay.</title>
        <authorList>
            <person name="Roach M.J."/>
            <person name="Johnson D.L."/>
            <person name="Bohlmann J."/>
            <person name="van Vuuren H.J."/>
            <person name="Jones S.J."/>
            <person name="Pretorius I.S."/>
            <person name="Schmidt S.A."/>
            <person name="Borneman A.R."/>
        </authorList>
    </citation>
    <scope>NUCLEOTIDE SEQUENCE [LARGE SCALE GENOMIC DNA]</scope>
    <source>
        <strain evidence="2">cv. Chardonnay</strain>
        <tissue evidence="1">Leaf</tissue>
    </source>
</reference>
<sequence length="87" mass="9708">MGGWCTRMLRKGMRSVFGRLLGDNGRSKESWVSNIWEQDWVGGHGNVALVTSLRDGMNLVSYEFVACQASKKGVLILSEVIEAYHFA</sequence>
<dbReference type="Gene3D" id="3.40.50.2000">
    <property type="entry name" value="Glycogen Phosphorylase B"/>
    <property type="match status" value="1"/>
</dbReference>
<name>A0A438H304_VITVI</name>
<organism evidence="1 2">
    <name type="scientific">Vitis vinifera</name>
    <name type="common">Grape</name>
    <dbReference type="NCBI Taxonomy" id="29760"/>
    <lineage>
        <taxon>Eukaryota</taxon>
        <taxon>Viridiplantae</taxon>
        <taxon>Streptophyta</taxon>
        <taxon>Embryophyta</taxon>
        <taxon>Tracheophyta</taxon>
        <taxon>Spermatophyta</taxon>
        <taxon>Magnoliopsida</taxon>
        <taxon>eudicotyledons</taxon>
        <taxon>Gunneridae</taxon>
        <taxon>Pentapetalae</taxon>
        <taxon>rosids</taxon>
        <taxon>Vitales</taxon>
        <taxon>Vitaceae</taxon>
        <taxon>Viteae</taxon>
        <taxon>Vitis</taxon>
    </lineage>
</organism>
<dbReference type="GO" id="GO:0016758">
    <property type="term" value="F:hexosyltransferase activity"/>
    <property type="evidence" value="ECO:0007669"/>
    <property type="project" value="UniProtKB-ARBA"/>
</dbReference>
<comment type="caution">
    <text evidence="1">The sequence shown here is derived from an EMBL/GenBank/DDBJ whole genome shotgun (WGS) entry which is preliminary data.</text>
</comment>